<reference evidence="2" key="1">
    <citation type="submission" date="2021-07" db="EMBL/GenBank/DDBJ databases">
        <authorList>
            <person name="Catto M.A."/>
            <person name="Jacobson A."/>
            <person name="Kennedy G."/>
            <person name="Labadie P."/>
            <person name="Hunt B.G."/>
            <person name="Srinivasan R."/>
        </authorList>
    </citation>
    <scope>NUCLEOTIDE SEQUENCE</scope>
    <source>
        <strain evidence="2">PL_HMW_Pooled</strain>
        <tissue evidence="2">Head</tissue>
    </source>
</reference>
<keyword evidence="3" id="KW-1185">Reference proteome</keyword>
<feature type="region of interest" description="Disordered" evidence="1">
    <location>
        <begin position="1"/>
        <end position="22"/>
    </location>
</feature>
<dbReference type="Proteomes" id="UP001219518">
    <property type="component" value="Unassembled WGS sequence"/>
</dbReference>
<accession>A0AAE1HTV7</accession>
<evidence type="ECO:0000313" key="2">
    <source>
        <dbReference type="EMBL" id="KAK3926746.1"/>
    </source>
</evidence>
<evidence type="ECO:0000313" key="3">
    <source>
        <dbReference type="Proteomes" id="UP001219518"/>
    </source>
</evidence>
<organism evidence="2 3">
    <name type="scientific">Frankliniella fusca</name>
    <dbReference type="NCBI Taxonomy" id="407009"/>
    <lineage>
        <taxon>Eukaryota</taxon>
        <taxon>Metazoa</taxon>
        <taxon>Ecdysozoa</taxon>
        <taxon>Arthropoda</taxon>
        <taxon>Hexapoda</taxon>
        <taxon>Insecta</taxon>
        <taxon>Pterygota</taxon>
        <taxon>Neoptera</taxon>
        <taxon>Paraneoptera</taxon>
        <taxon>Thysanoptera</taxon>
        <taxon>Terebrantia</taxon>
        <taxon>Thripoidea</taxon>
        <taxon>Thripidae</taxon>
        <taxon>Frankliniella</taxon>
    </lineage>
</organism>
<evidence type="ECO:0000256" key="1">
    <source>
        <dbReference type="SAM" id="MobiDB-lite"/>
    </source>
</evidence>
<protein>
    <submittedName>
        <fullName evidence="2">Uncharacterized protein</fullName>
    </submittedName>
</protein>
<name>A0AAE1HTV7_9NEOP</name>
<reference evidence="2" key="2">
    <citation type="journal article" date="2023" name="BMC Genomics">
        <title>Pest status, molecular evolution, and epigenetic factors derived from the genome assembly of Frankliniella fusca, a thysanopteran phytovirus vector.</title>
        <authorList>
            <person name="Catto M.A."/>
            <person name="Labadie P.E."/>
            <person name="Jacobson A.L."/>
            <person name="Kennedy G.G."/>
            <person name="Srinivasan R."/>
            <person name="Hunt B.G."/>
        </authorList>
    </citation>
    <scope>NUCLEOTIDE SEQUENCE</scope>
    <source>
        <strain evidence="2">PL_HMW_Pooled</strain>
    </source>
</reference>
<proteinExistence type="predicted"/>
<dbReference type="EMBL" id="JAHWGI010001270">
    <property type="protein sequence ID" value="KAK3926746.1"/>
    <property type="molecule type" value="Genomic_DNA"/>
</dbReference>
<gene>
    <name evidence="2" type="ORF">KUF71_015082</name>
</gene>
<sequence length="274" mass="30614">MAPSRPTPTWANGGLDATRRPPSSIRDGRGVVMVIQSCSTRHTMRVIVTVLALAAVASADMVSKKEQIVTVYGVPKTLSEYYLQQEKTGLKGLFYEPMILAERNPTKTDFSTVFFNEGLQSFYKYKELEGPKTEFIEGPEVALLYLSAARLLELPELSLPTYGIVAVPEKYHGNLYQRYAGNVPTLVCIDASRLKEFKNVDKLMQIGQFKFTFENAQILSDIVPVTEGPLTLLPFPQQASPMTEDKPILYEKTEMMPPLQDSEVLFAPVKPIQT</sequence>
<comment type="caution">
    <text evidence="2">The sequence shown here is derived from an EMBL/GenBank/DDBJ whole genome shotgun (WGS) entry which is preliminary data.</text>
</comment>
<dbReference type="AlphaFoldDB" id="A0AAE1HTV7"/>